<proteinExistence type="predicted"/>
<keyword evidence="1" id="KW-0472">Membrane</keyword>
<organism evidence="2 3">
    <name type="scientific">Halomicrobium mukohataei</name>
    <dbReference type="NCBI Taxonomy" id="57705"/>
    <lineage>
        <taxon>Archaea</taxon>
        <taxon>Methanobacteriati</taxon>
        <taxon>Methanobacteriota</taxon>
        <taxon>Stenosarchaea group</taxon>
        <taxon>Halobacteria</taxon>
        <taxon>Halobacteriales</taxon>
        <taxon>Haloarculaceae</taxon>
        <taxon>Halomicrobium</taxon>
    </lineage>
</organism>
<dbReference type="RefSeq" id="WP_170094975.1">
    <property type="nucleotide sequence ID" value="NZ_WOYG01000001.1"/>
</dbReference>
<keyword evidence="1" id="KW-1133">Transmembrane helix</keyword>
<evidence type="ECO:0000313" key="2">
    <source>
        <dbReference type="EMBL" id="NLV11272.1"/>
    </source>
</evidence>
<evidence type="ECO:0000313" key="3">
    <source>
        <dbReference type="Proteomes" id="UP000608662"/>
    </source>
</evidence>
<reference evidence="2" key="1">
    <citation type="submission" date="2019-12" db="EMBL/GenBank/DDBJ databases">
        <title>Whole-genome sequence of Halomicrobium mukohataei pws1.</title>
        <authorList>
            <person name="Verma D.K."/>
            <person name="Gopal K."/>
            <person name="Prasad E.S."/>
        </authorList>
    </citation>
    <scope>NUCLEOTIDE SEQUENCE</scope>
    <source>
        <strain evidence="2">Pws1</strain>
    </source>
</reference>
<dbReference type="Proteomes" id="UP000608662">
    <property type="component" value="Unassembled WGS sequence"/>
</dbReference>
<feature type="transmembrane region" description="Helical" evidence="1">
    <location>
        <begin position="53"/>
        <end position="76"/>
    </location>
</feature>
<feature type="transmembrane region" description="Helical" evidence="1">
    <location>
        <begin position="28"/>
        <end position="47"/>
    </location>
</feature>
<dbReference type="EMBL" id="WOYG01000001">
    <property type="protein sequence ID" value="NLV11272.1"/>
    <property type="molecule type" value="Genomic_DNA"/>
</dbReference>
<protein>
    <submittedName>
        <fullName evidence="2">Uncharacterized protein</fullName>
    </submittedName>
</protein>
<sequence>MSLQRPFVDAAGGLDTDAIIREAVPISALILVFVAVAIVPATLGLWLGGGLGLLFSVIAQFVLAVGAAIVLLYVIVRALQFHEEHESAATDGAAGR</sequence>
<evidence type="ECO:0000256" key="1">
    <source>
        <dbReference type="SAM" id="Phobius"/>
    </source>
</evidence>
<gene>
    <name evidence="2" type="ORF">GOC74_15195</name>
</gene>
<comment type="caution">
    <text evidence="2">The sequence shown here is derived from an EMBL/GenBank/DDBJ whole genome shotgun (WGS) entry which is preliminary data.</text>
</comment>
<keyword evidence="1" id="KW-0812">Transmembrane</keyword>
<accession>A0A847TZ46</accession>
<name>A0A847TZ46_9EURY</name>
<dbReference type="OrthoDB" id="204569at2157"/>
<dbReference type="AlphaFoldDB" id="A0A847TZ46"/>